<dbReference type="EMBL" id="CP034235">
    <property type="protein sequence ID" value="QGQ95457.1"/>
    <property type="molecule type" value="Genomic_DNA"/>
</dbReference>
<sequence>MNIIKGNRGSARLIYNDLLIEEINAVQELFETNNNMNVWAGKEYDAKYISRCFSEGDLPPNGSKENYKIQTIKSVNTDGLIGFIAIYHGFPEANIAYIAFLYIGTPFQGHGYGQEIVNSLANELSNLQYKEIRINVALKNWSALRFWSKLGFDKISGVFGDKEFAEDKRADLELIKFL</sequence>
<protein>
    <submittedName>
        <fullName evidence="2">GNAT family N-acetyltransferase</fullName>
    </submittedName>
</protein>
<accession>A0A6B8RHU4</accession>
<dbReference type="SUPFAM" id="SSF55729">
    <property type="entry name" value="Acyl-CoA N-acyltransferases (Nat)"/>
    <property type="match status" value="1"/>
</dbReference>
<dbReference type="CDD" id="cd04301">
    <property type="entry name" value="NAT_SF"/>
    <property type="match status" value="1"/>
</dbReference>
<name>A0A6B8RHU4_9BACL</name>
<dbReference type="RefSeq" id="WP_155700494.1">
    <property type="nucleotide sequence ID" value="NZ_CP034235.1"/>
</dbReference>
<dbReference type="OrthoDB" id="9782266at2"/>
<gene>
    <name evidence="2" type="ORF">EHS13_11470</name>
</gene>
<dbReference type="KEGG" id="ppsc:EHS13_11470"/>
<dbReference type="Pfam" id="PF00583">
    <property type="entry name" value="Acetyltransf_1"/>
    <property type="match status" value="1"/>
</dbReference>
<keyword evidence="3" id="KW-1185">Reference proteome</keyword>
<evidence type="ECO:0000313" key="3">
    <source>
        <dbReference type="Proteomes" id="UP000426246"/>
    </source>
</evidence>
<reference evidence="3" key="1">
    <citation type="submission" date="2018-11" db="EMBL/GenBank/DDBJ databases">
        <title>Complete genome sequence of Paenibacillus sp. ML311-T8.</title>
        <authorList>
            <person name="Nam Y.-D."/>
            <person name="Kang J."/>
            <person name="Chung W.-H."/>
            <person name="Park Y.S."/>
        </authorList>
    </citation>
    <scope>NUCLEOTIDE SEQUENCE [LARGE SCALE GENOMIC DNA]</scope>
    <source>
        <strain evidence="3">ML311-T8</strain>
    </source>
</reference>
<evidence type="ECO:0000313" key="2">
    <source>
        <dbReference type="EMBL" id="QGQ95457.1"/>
    </source>
</evidence>
<feature type="domain" description="N-acetyltransferase" evidence="1">
    <location>
        <begin position="18"/>
        <end position="178"/>
    </location>
</feature>
<proteinExistence type="predicted"/>
<evidence type="ECO:0000259" key="1">
    <source>
        <dbReference type="PROSITE" id="PS51186"/>
    </source>
</evidence>
<dbReference type="InterPro" id="IPR000182">
    <property type="entry name" value="GNAT_dom"/>
</dbReference>
<organism evidence="2 3">
    <name type="scientific">Paenibacillus psychroresistens</name>
    <dbReference type="NCBI Taxonomy" id="1778678"/>
    <lineage>
        <taxon>Bacteria</taxon>
        <taxon>Bacillati</taxon>
        <taxon>Bacillota</taxon>
        <taxon>Bacilli</taxon>
        <taxon>Bacillales</taxon>
        <taxon>Paenibacillaceae</taxon>
        <taxon>Paenibacillus</taxon>
    </lineage>
</organism>
<dbReference type="PROSITE" id="PS51186">
    <property type="entry name" value="GNAT"/>
    <property type="match status" value="1"/>
</dbReference>
<dbReference type="GO" id="GO:0016747">
    <property type="term" value="F:acyltransferase activity, transferring groups other than amino-acyl groups"/>
    <property type="evidence" value="ECO:0007669"/>
    <property type="project" value="InterPro"/>
</dbReference>
<keyword evidence="2" id="KW-0808">Transferase</keyword>
<dbReference type="Gene3D" id="3.40.630.30">
    <property type="match status" value="1"/>
</dbReference>
<dbReference type="InterPro" id="IPR016181">
    <property type="entry name" value="Acyl_CoA_acyltransferase"/>
</dbReference>
<dbReference type="AlphaFoldDB" id="A0A6B8RHU4"/>
<dbReference type="Proteomes" id="UP000426246">
    <property type="component" value="Chromosome"/>
</dbReference>